<evidence type="ECO:0000256" key="1">
    <source>
        <dbReference type="ARBA" id="ARBA00022723"/>
    </source>
</evidence>
<evidence type="ECO:0000256" key="2">
    <source>
        <dbReference type="ARBA" id="ARBA00022801"/>
    </source>
</evidence>
<name>A0AAW2TWH1_SESRA</name>
<feature type="domain" description="Nudix hydrolase" evidence="3">
    <location>
        <begin position="41"/>
        <end position="183"/>
    </location>
</feature>
<dbReference type="Pfam" id="PF00293">
    <property type="entry name" value="NUDIX"/>
    <property type="match status" value="1"/>
</dbReference>
<dbReference type="PANTHER" id="PTHR23422:SF9">
    <property type="entry name" value="ZN-DEPENDENT HYDROLASE"/>
    <property type="match status" value="1"/>
</dbReference>
<accession>A0AAW2TWH1</accession>
<dbReference type="PROSITE" id="PS51462">
    <property type="entry name" value="NUDIX"/>
    <property type="match status" value="1"/>
</dbReference>
<dbReference type="GO" id="GO:0005737">
    <property type="term" value="C:cytoplasm"/>
    <property type="evidence" value="ECO:0007669"/>
    <property type="project" value="TreeGrafter"/>
</dbReference>
<reference evidence="4" key="1">
    <citation type="submission" date="2020-06" db="EMBL/GenBank/DDBJ databases">
        <authorList>
            <person name="Li T."/>
            <person name="Hu X."/>
            <person name="Zhang T."/>
            <person name="Song X."/>
            <person name="Zhang H."/>
            <person name="Dai N."/>
            <person name="Sheng W."/>
            <person name="Hou X."/>
            <person name="Wei L."/>
        </authorList>
    </citation>
    <scope>NUCLEOTIDE SEQUENCE</scope>
    <source>
        <strain evidence="4">G02</strain>
        <tissue evidence="4">Leaf</tissue>
    </source>
</reference>
<keyword evidence="1" id="KW-0479">Metal-binding</keyword>
<dbReference type="GO" id="GO:0046872">
    <property type="term" value="F:metal ion binding"/>
    <property type="evidence" value="ECO:0007669"/>
    <property type="project" value="UniProtKB-KW"/>
</dbReference>
<evidence type="ECO:0000313" key="4">
    <source>
        <dbReference type="EMBL" id="KAL0407951.1"/>
    </source>
</evidence>
<dbReference type="SUPFAM" id="SSF55811">
    <property type="entry name" value="Nudix"/>
    <property type="match status" value="1"/>
</dbReference>
<sequence>MHQVRKSQVMAASPELLDVLSKDGQKTGISKPRGDVHRDGDYHRAVRVLIFAENTQQMLLQKRTDCKEAWAGLWDISTSGHISAGSSSLATARRELHEEIGIKLPSDAFEFLFSYLEQSVTNDGKYVNNEYNDVYLITTLDPIPLDAFTLQESEVSGMKYLSWEEYRSLLAEGDPGFVPYDVNGQYGRLFEIISDRYKGNVEERSMALEKQLSRYRHVSLSAKLTGLSGADKEALGLLIKTAKIMDEIFSQQEFELWKDSLPDDQKKEATGSFHTVRRQSEGMLDDAVFLSNDVATSYVHDLYSNPYSQEYQTLLAEAADLLYKAGNLSSSPSLTRFLHSKADAFMSNDYHESHIAWMESTTFEAVIGIRDNEAASKVKLFSDNFQVLDKNLPIDEAYKSDVVNAAIIRVVNLVYRAGDLKGTTSVSFDLPNDQRLMLLLKNVAEAKFKLLFQPIANVCVSEEHRGLLDFESLYTHVICREYCRALGPQDITLTNGQKSSVRLEMQELHSVLEEAKASIVSLWAIRFLTDKDLLPKRLIKPMYVSFLTGCFHSLRFGLKKAHTQAQALLFNHLFEKGGIVLLPDETFSVDFDKVENAVESLSREILTVQGRGDKAAAKSLLDKYSVIPQPLEGALKKLDRLQVPVDIAPAFPLARNELKMGIVCDHFNS</sequence>
<proteinExistence type="predicted"/>
<reference evidence="4" key="2">
    <citation type="journal article" date="2024" name="Plant">
        <title>Genomic evolution and insights into agronomic trait innovations of Sesamum species.</title>
        <authorList>
            <person name="Miao H."/>
            <person name="Wang L."/>
            <person name="Qu L."/>
            <person name="Liu H."/>
            <person name="Sun Y."/>
            <person name="Le M."/>
            <person name="Wang Q."/>
            <person name="Wei S."/>
            <person name="Zheng Y."/>
            <person name="Lin W."/>
            <person name="Duan Y."/>
            <person name="Cao H."/>
            <person name="Xiong S."/>
            <person name="Wang X."/>
            <person name="Wei L."/>
            <person name="Li C."/>
            <person name="Ma Q."/>
            <person name="Ju M."/>
            <person name="Zhao R."/>
            <person name="Li G."/>
            <person name="Mu C."/>
            <person name="Tian Q."/>
            <person name="Mei H."/>
            <person name="Zhang T."/>
            <person name="Gao T."/>
            <person name="Zhang H."/>
        </authorList>
    </citation>
    <scope>NUCLEOTIDE SEQUENCE</scope>
    <source>
        <strain evidence="4">G02</strain>
    </source>
</reference>
<evidence type="ECO:0000259" key="3">
    <source>
        <dbReference type="PROSITE" id="PS51462"/>
    </source>
</evidence>
<comment type="caution">
    <text evidence="4">The sequence shown here is derived from an EMBL/GenBank/DDBJ whole genome shotgun (WGS) entry which is preliminary data.</text>
</comment>
<dbReference type="CDD" id="cd04692">
    <property type="entry name" value="NUDIX_Hydrolase"/>
    <property type="match status" value="1"/>
</dbReference>
<gene>
    <name evidence="4" type="ORF">Sradi_1729500</name>
</gene>
<dbReference type="InterPro" id="IPR015797">
    <property type="entry name" value="NUDIX_hydrolase-like_dom_sf"/>
</dbReference>
<protein>
    <submittedName>
        <fullName evidence="4">Nudix hydrolase 3</fullName>
    </submittedName>
</protein>
<dbReference type="PANTHER" id="PTHR23422">
    <property type="entry name" value="DIPEPTIDYL PEPTIDASE III-RELATED"/>
    <property type="match status" value="1"/>
</dbReference>
<dbReference type="GO" id="GO:0008239">
    <property type="term" value="F:dipeptidyl-peptidase activity"/>
    <property type="evidence" value="ECO:0007669"/>
    <property type="project" value="TreeGrafter"/>
</dbReference>
<organism evidence="4">
    <name type="scientific">Sesamum radiatum</name>
    <name type="common">Black benniseed</name>
    <dbReference type="NCBI Taxonomy" id="300843"/>
    <lineage>
        <taxon>Eukaryota</taxon>
        <taxon>Viridiplantae</taxon>
        <taxon>Streptophyta</taxon>
        <taxon>Embryophyta</taxon>
        <taxon>Tracheophyta</taxon>
        <taxon>Spermatophyta</taxon>
        <taxon>Magnoliopsida</taxon>
        <taxon>eudicotyledons</taxon>
        <taxon>Gunneridae</taxon>
        <taxon>Pentapetalae</taxon>
        <taxon>asterids</taxon>
        <taxon>lamiids</taxon>
        <taxon>Lamiales</taxon>
        <taxon>Pedaliaceae</taxon>
        <taxon>Sesamum</taxon>
    </lineage>
</organism>
<dbReference type="InterPro" id="IPR039461">
    <property type="entry name" value="Peptidase_M49"/>
</dbReference>
<dbReference type="AlphaFoldDB" id="A0AAW2TWH1"/>
<dbReference type="EMBL" id="JACGWJ010000007">
    <property type="protein sequence ID" value="KAL0407951.1"/>
    <property type="molecule type" value="Genomic_DNA"/>
</dbReference>
<keyword evidence="2 4" id="KW-0378">Hydrolase</keyword>
<dbReference type="InterPro" id="IPR000086">
    <property type="entry name" value="NUDIX_hydrolase_dom"/>
</dbReference>
<dbReference type="Gene3D" id="3.90.79.10">
    <property type="entry name" value="Nucleoside Triphosphate Pyrophosphohydrolase"/>
    <property type="match status" value="1"/>
</dbReference>